<dbReference type="RefSeq" id="WP_121484694.1">
    <property type="nucleotide sequence ID" value="NZ_QQXL01000003.1"/>
</dbReference>
<name>A0A496PJS1_9MICC</name>
<sequence length="87" mass="9080">MSDALTTTTRPAQGAPGWLRASVPVAAIFLVVCLAVGGRWHLLPSDVAAPLDVGRSVLALLCFLWLTGAVTAIAIAKNRRTRTAAGR</sequence>
<dbReference type="Proteomes" id="UP000273119">
    <property type="component" value="Unassembled WGS sequence"/>
</dbReference>
<evidence type="ECO:0000313" key="2">
    <source>
        <dbReference type="EMBL" id="RKW70670.1"/>
    </source>
</evidence>
<dbReference type="EMBL" id="QQXL01000003">
    <property type="protein sequence ID" value="RKW70670.1"/>
    <property type="molecule type" value="Genomic_DNA"/>
</dbReference>
<keyword evidence="3" id="KW-1185">Reference proteome</keyword>
<keyword evidence="1" id="KW-0812">Transmembrane</keyword>
<keyword evidence="1" id="KW-1133">Transmembrane helix</keyword>
<feature type="transmembrane region" description="Helical" evidence="1">
    <location>
        <begin position="18"/>
        <end position="37"/>
    </location>
</feature>
<keyword evidence="1" id="KW-0472">Membrane</keyword>
<reference evidence="2 3" key="1">
    <citation type="submission" date="2018-07" db="EMBL/GenBank/DDBJ databases">
        <title>Arthrobacter sp. nov., isolated from raw cow's milk with high bacterial count.</title>
        <authorList>
            <person name="Hahne J."/>
            <person name="Isele D."/>
            <person name="Lipski A."/>
        </authorList>
    </citation>
    <scope>NUCLEOTIDE SEQUENCE [LARGE SCALE GENOMIC DNA]</scope>
    <source>
        <strain evidence="2 3">JZ R-183</strain>
    </source>
</reference>
<gene>
    <name evidence="2" type="ORF">DWQ67_06030</name>
</gene>
<organism evidence="2 3">
    <name type="scientific">Galactobacter caseinivorans</name>
    <dbReference type="NCBI Taxonomy" id="2676123"/>
    <lineage>
        <taxon>Bacteria</taxon>
        <taxon>Bacillati</taxon>
        <taxon>Actinomycetota</taxon>
        <taxon>Actinomycetes</taxon>
        <taxon>Micrococcales</taxon>
        <taxon>Micrococcaceae</taxon>
        <taxon>Galactobacter</taxon>
    </lineage>
</organism>
<protein>
    <submittedName>
        <fullName evidence="2">Uncharacterized protein</fullName>
    </submittedName>
</protein>
<feature type="transmembrane region" description="Helical" evidence="1">
    <location>
        <begin position="57"/>
        <end position="76"/>
    </location>
</feature>
<dbReference type="AlphaFoldDB" id="A0A496PJS1"/>
<comment type="caution">
    <text evidence="2">The sequence shown here is derived from an EMBL/GenBank/DDBJ whole genome shotgun (WGS) entry which is preliminary data.</text>
</comment>
<evidence type="ECO:0000256" key="1">
    <source>
        <dbReference type="SAM" id="Phobius"/>
    </source>
</evidence>
<accession>A0A496PJS1</accession>
<proteinExistence type="predicted"/>
<evidence type="ECO:0000313" key="3">
    <source>
        <dbReference type="Proteomes" id="UP000273119"/>
    </source>
</evidence>